<comment type="caution">
    <text evidence="2">The sequence shown here is derived from an EMBL/GenBank/DDBJ whole genome shotgun (WGS) entry which is preliminary data.</text>
</comment>
<dbReference type="AlphaFoldDB" id="A0A7K1NY41"/>
<dbReference type="RefSeq" id="WP_156584228.1">
    <property type="nucleotide sequence ID" value="NZ_WAEA01000001.1"/>
</dbReference>
<dbReference type="Proteomes" id="UP000460877">
    <property type="component" value="Unassembled WGS sequence"/>
</dbReference>
<proteinExistence type="predicted"/>
<dbReference type="Gene3D" id="3.40.50.300">
    <property type="entry name" value="P-loop containing nucleotide triphosphate hydrolases"/>
    <property type="match status" value="1"/>
</dbReference>
<dbReference type="PANTHER" id="PTHR37291:SF1">
    <property type="entry name" value="TYPE IV METHYL-DIRECTED RESTRICTION ENZYME ECOKMCRB SUBUNIT"/>
    <property type="match status" value="1"/>
</dbReference>
<evidence type="ECO:0000313" key="2">
    <source>
        <dbReference type="EMBL" id="MUV09361.1"/>
    </source>
</evidence>
<dbReference type="SUPFAM" id="SSF52540">
    <property type="entry name" value="P-loop containing nucleoside triphosphate hydrolases"/>
    <property type="match status" value="1"/>
</dbReference>
<dbReference type="EMBL" id="WAEA01000001">
    <property type="protein sequence ID" value="MUV09361.1"/>
    <property type="molecule type" value="Genomic_DNA"/>
</dbReference>
<dbReference type="Pfam" id="PF07728">
    <property type="entry name" value="AAA_5"/>
    <property type="match status" value="1"/>
</dbReference>
<name>A0A7K1NY41_HELPX</name>
<dbReference type="GO" id="GO:0005524">
    <property type="term" value="F:ATP binding"/>
    <property type="evidence" value="ECO:0007669"/>
    <property type="project" value="InterPro"/>
</dbReference>
<dbReference type="InterPro" id="IPR052934">
    <property type="entry name" value="Methyl-DNA_Rec/Restrict_Enz"/>
</dbReference>
<dbReference type="PANTHER" id="PTHR37291">
    <property type="entry name" value="5-METHYLCYTOSINE-SPECIFIC RESTRICTION ENZYME B"/>
    <property type="match status" value="1"/>
</dbReference>
<evidence type="ECO:0000313" key="3">
    <source>
        <dbReference type="Proteomes" id="UP000460877"/>
    </source>
</evidence>
<protein>
    <submittedName>
        <fullName evidence="2">McrB family protein</fullName>
    </submittedName>
</protein>
<sequence length="449" mass="51858">MKVYLRKVDNQCINNRRISIAKGILKHFFDNASNQDEVDMKGILSNHNDKVSILLATDPRFGGGIYRVIRAEENKIKETRLDYELKVDDILLFTYISYKKYTLEIILPTDTRYNVLNGLISNSKHLLVFSENETRSLSDNKIDESVRIDGGKNIILYGVPGSGKSYTLQRDYCNDNSVVEKIVFHPDYSYSDFVGQIMPSVDDSGIVSYKFNPGPFTNILKKAYHNPQIKHVLVIDEINRGNAPAIFGEIFQLLDRLKHDKDGFKKDSSEYAINNMDIANIVHSDKNASIRIPSNLWIIATMNTSDQNVFTLDTAFQRRFSMQLIENSFENVDDDFKNMKILDTDITWQKFCTTINEKIAQNNEGLSSMEDKRLGVYFVNIDDLKSKENFVHKVIKYLWDDVFKFDRNIIFDTTKFNTLEAVVKNFTKEKGRTQFDIFSDGVKEFLFNV</sequence>
<accession>A0A7K1NY41</accession>
<dbReference type="InterPro" id="IPR011704">
    <property type="entry name" value="ATPase_dyneun-rel_AAA"/>
</dbReference>
<dbReference type="InterPro" id="IPR027417">
    <property type="entry name" value="P-loop_NTPase"/>
</dbReference>
<feature type="domain" description="ATPase dynein-related AAA" evidence="1">
    <location>
        <begin position="153"/>
        <end position="320"/>
    </location>
</feature>
<reference evidence="2 3" key="1">
    <citation type="journal article" date="2020" name="J. Clin. Microbiol.">
        <title>Helicobacter pylori infections in the Bronx, New York: Surveying Antibiotic Susceptibility and Strain Lineage by Whole-genome Sequencing.</title>
        <authorList>
            <person name="Saranathan R."/>
            <person name="Levi M.H."/>
            <person name="Wattam A.R."/>
            <person name="Malek A."/>
            <person name="Asare E."/>
            <person name="Behin D.S."/>
            <person name="Pan D.H."/>
            <person name="Jacobs W.R."/>
            <person name="Szymczak W.A."/>
        </authorList>
    </citation>
    <scope>NUCLEOTIDE SEQUENCE [LARGE SCALE GENOMIC DNA]</scope>
    <source>
        <strain evidence="2 3">MHP10</strain>
    </source>
</reference>
<organism evidence="2 3">
    <name type="scientific">Helicobacter pylori</name>
    <name type="common">Campylobacter pylori</name>
    <dbReference type="NCBI Taxonomy" id="210"/>
    <lineage>
        <taxon>Bacteria</taxon>
        <taxon>Pseudomonadati</taxon>
        <taxon>Campylobacterota</taxon>
        <taxon>Epsilonproteobacteria</taxon>
        <taxon>Campylobacterales</taxon>
        <taxon>Helicobacteraceae</taxon>
        <taxon>Helicobacter</taxon>
    </lineage>
</organism>
<dbReference type="GO" id="GO:0016887">
    <property type="term" value="F:ATP hydrolysis activity"/>
    <property type="evidence" value="ECO:0007669"/>
    <property type="project" value="InterPro"/>
</dbReference>
<evidence type="ECO:0000259" key="1">
    <source>
        <dbReference type="Pfam" id="PF07728"/>
    </source>
</evidence>
<gene>
    <name evidence="2" type="ORF">F7218_00210</name>
</gene>